<dbReference type="PROSITE" id="PS51444">
    <property type="entry name" value="FH2"/>
    <property type="match status" value="1"/>
</dbReference>
<dbReference type="GO" id="GO:0005829">
    <property type="term" value="C:cytosol"/>
    <property type="evidence" value="ECO:0007669"/>
    <property type="project" value="TreeGrafter"/>
</dbReference>
<dbReference type="GO" id="GO:0030866">
    <property type="term" value="P:cortical actin cytoskeleton organization"/>
    <property type="evidence" value="ECO:0007669"/>
    <property type="project" value="TreeGrafter"/>
</dbReference>
<dbReference type="GO" id="GO:0016477">
    <property type="term" value="P:cell migration"/>
    <property type="evidence" value="ECO:0007669"/>
    <property type="project" value="TreeGrafter"/>
</dbReference>
<feature type="domain" description="FH2" evidence="3">
    <location>
        <begin position="1"/>
        <end position="107"/>
    </location>
</feature>
<dbReference type="InterPro" id="IPR042201">
    <property type="entry name" value="FH2_Formin_sf"/>
</dbReference>
<evidence type="ECO:0000313" key="4">
    <source>
        <dbReference type="Proteomes" id="UP000887564"/>
    </source>
</evidence>
<evidence type="ECO:0000259" key="3">
    <source>
        <dbReference type="PROSITE" id="PS51444"/>
    </source>
</evidence>
<evidence type="ECO:0000256" key="1">
    <source>
        <dbReference type="ARBA" id="ARBA00023449"/>
    </source>
</evidence>
<reference evidence="5" key="1">
    <citation type="submission" date="2022-11" db="UniProtKB">
        <authorList>
            <consortium name="WormBaseParasite"/>
        </authorList>
    </citation>
    <scope>IDENTIFICATION</scope>
</reference>
<dbReference type="Pfam" id="PF02181">
    <property type="entry name" value="FH2"/>
    <property type="match status" value="1"/>
</dbReference>
<dbReference type="PANTHER" id="PTHR45857:SF4">
    <property type="entry name" value="FORMIN-LIKE PROTEIN"/>
    <property type="match status" value="1"/>
</dbReference>
<proteinExistence type="inferred from homology"/>
<dbReference type="Gene3D" id="1.20.58.2220">
    <property type="entry name" value="Formin, FH2 domain"/>
    <property type="match status" value="1"/>
</dbReference>
<comment type="similarity">
    <text evidence="1">Belongs to the formin homology family.</text>
</comment>
<dbReference type="GO" id="GO:0051015">
    <property type="term" value="F:actin filament binding"/>
    <property type="evidence" value="ECO:0007669"/>
    <property type="project" value="TreeGrafter"/>
</dbReference>
<dbReference type="WBParaSite" id="PEQ_0000349701-mRNA-1">
    <property type="protein sequence ID" value="PEQ_0000349701-mRNA-1"/>
    <property type="gene ID" value="PEQ_0000349701"/>
</dbReference>
<dbReference type="InterPro" id="IPR015425">
    <property type="entry name" value="FH2_Formin"/>
</dbReference>
<dbReference type="SUPFAM" id="SSF101447">
    <property type="entry name" value="Formin homology 2 domain (FH2 domain)"/>
    <property type="match status" value="1"/>
</dbReference>
<feature type="region of interest" description="Disordered" evidence="2">
    <location>
        <begin position="138"/>
        <end position="158"/>
    </location>
</feature>
<dbReference type="InterPro" id="IPR043592">
    <property type="entry name" value="FMNL_animal"/>
</dbReference>
<name>A0A914RA07_PAREQ</name>
<organism evidence="4 5">
    <name type="scientific">Parascaris equorum</name>
    <name type="common">Equine roundworm</name>
    <dbReference type="NCBI Taxonomy" id="6256"/>
    <lineage>
        <taxon>Eukaryota</taxon>
        <taxon>Metazoa</taxon>
        <taxon>Ecdysozoa</taxon>
        <taxon>Nematoda</taxon>
        <taxon>Chromadorea</taxon>
        <taxon>Rhabditida</taxon>
        <taxon>Spirurina</taxon>
        <taxon>Ascaridomorpha</taxon>
        <taxon>Ascaridoidea</taxon>
        <taxon>Ascarididae</taxon>
        <taxon>Parascaris</taxon>
    </lineage>
</organism>
<dbReference type="AlphaFoldDB" id="A0A914RA07"/>
<evidence type="ECO:0000256" key="2">
    <source>
        <dbReference type="SAM" id="MobiDB-lite"/>
    </source>
</evidence>
<protein>
    <submittedName>
        <fullName evidence="5">FH2 domain-containing protein</fullName>
    </submittedName>
</protein>
<dbReference type="Proteomes" id="UP000887564">
    <property type="component" value="Unplaced"/>
</dbReference>
<sequence length="261" mass="30088">MREVEANFALATKERELKGADCPPSLVAFLETCQQRIAHLQAQCRTATEAFNSCVEFYGESSRSQQPHTFFSRLVDFNKKFQQAVQDNEARHAAEQRARDEQARKEKVAASRQRLSERGNREDDVISELEQRLLIANGHTPTRAKKNQKSKLDSSQINDGDFEKIMNGRSRRDCDDQVVCNEVERDDMSRYFFTVALQWYLQGFEKVLTSDHITPVDMIASGRIYFILLLFSFSLEEGANGKRYRGEMRVAFIKERKVDIG</sequence>
<evidence type="ECO:0000313" key="5">
    <source>
        <dbReference type="WBParaSite" id="PEQ_0000349701-mRNA-1"/>
    </source>
</evidence>
<keyword evidence="4" id="KW-1185">Reference proteome</keyword>
<dbReference type="GO" id="GO:0008360">
    <property type="term" value="P:regulation of cell shape"/>
    <property type="evidence" value="ECO:0007669"/>
    <property type="project" value="TreeGrafter"/>
</dbReference>
<feature type="region of interest" description="Disordered" evidence="2">
    <location>
        <begin position="97"/>
        <end position="123"/>
    </location>
</feature>
<accession>A0A914RA07</accession>
<dbReference type="PANTHER" id="PTHR45857">
    <property type="entry name" value="FORMIN-LIKE PROTEIN"/>
    <property type="match status" value="1"/>
</dbReference>